<dbReference type="InterPro" id="IPR020904">
    <property type="entry name" value="Sc_DH/Rdtase_CS"/>
</dbReference>
<dbReference type="PANTHER" id="PTHR43975:SF2">
    <property type="entry name" value="EG:BACR7A4.14 PROTEIN-RELATED"/>
    <property type="match status" value="1"/>
</dbReference>
<dbReference type="PROSITE" id="PS00061">
    <property type="entry name" value="ADH_SHORT"/>
    <property type="match status" value="2"/>
</dbReference>
<dbReference type="AlphaFoldDB" id="A0A7R9PYR8"/>
<dbReference type="InterPro" id="IPR036291">
    <property type="entry name" value="NAD(P)-bd_dom_sf"/>
</dbReference>
<feature type="non-terminal residue" evidence="3">
    <location>
        <position position="500"/>
    </location>
</feature>
<dbReference type="FunFam" id="3.40.50.720:FF:000084">
    <property type="entry name" value="Short-chain dehydrogenase reductase"/>
    <property type="match status" value="2"/>
</dbReference>
<keyword evidence="4" id="KW-1185">Reference proteome</keyword>
<evidence type="ECO:0000256" key="2">
    <source>
        <dbReference type="RuleBase" id="RU000363"/>
    </source>
</evidence>
<keyword evidence="1" id="KW-0560">Oxidoreductase</keyword>
<dbReference type="PANTHER" id="PTHR43975">
    <property type="entry name" value="ZGC:101858"/>
    <property type="match status" value="1"/>
</dbReference>
<dbReference type="EMBL" id="CAJPIZ010002909">
    <property type="protein sequence ID" value="CAG2105684.1"/>
    <property type="molecule type" value="Genomic_DNA"/>
</dbReference>
<comment type="similarity">
    <text evidence="2">Belongs to the short-chain dehydrogenases/reductases (SDR) family.</text>
</comment>
<proteinExistence type="inferred from homology"/>
<dbReference type="Pfam" id="PF13561">
    <property type="entry name" value="adh_short_C2"/>
    <property type="match status" value="1"/>
</dbReference>
<dbReference type="Gene3D" id="3.40.50.720">
    <property type="entry name" value="NAD(P)-binding Rossmann-like Domain"/>
    <property type="match status" value="2"/>
</dbReference>
<protein>
    <submittedName>
        <fullName evidence="3">Uncharacterized protein</fullName>
    </submittedName>
</protein>
<sequence length="500" mass="53314">MQEHKVSSGTDNKCIRKGNYTNLYDFTGRVAMITGSSSGIGAATAILLAKMGAQVVITGRNINKLENVVKQCTEVSPTGLKAVPVVADVTKEADLDRLLATTVQSFGKLDILVNNVGYWQLCPITSDNYIQHFSHIMSTNLLSAVYLTHKSVDYLTKTKGSGLNMSAYAMTKSALDMFTKCLAVELGPKGIRVNSLNPGAVYTDAMQNSFGVTEAEGRDLFDKFAADYPVGRVGEGVDVANAVAYLASNEGSFINGTNFVIDGGHIAANINVKGYDFTGRVALITGSSSGIGAATAILLAKMGAQVVITGRNVNKLENVVKQCAVFLPTGLKAVPVVADVTKEADLDRLLATTIQSFGKLDILVNNVGYWQLCPITGDNYMQHYSHIMSTNLSSAVYLIHKSVDYLAKTKGSVINMSSVFSKLGGLNMSAYAMTKSALDMFTKCLAVELGPKGIRVNSLNPGAVYTDVMQNSFGVTEAEGRDLFDKFAADYPVGRVGEGV</sequence>
<organism evidence="3">
    <name type="scientific">Medioppia subpectinata</name>
    <dbReference type="NCBI Taxonomy" id="1979941"/>
    <lineage>
        <taxon>Eukaryota</taxon>
        <taxon>Metazoa</taxon>
        <taxon>Ecdysozoa</taxon>
        <taxon>Arthropoda</taxon>
        <taxon>Chelicerata</taxon>
        <taxon>Arachnida</taxon>
        <taxon>Acari</taxon>
        <taxon>Acariformes</taxon>
        <taxon>Sarcoptiformes</taxon>
        <taxon>Oribatida</taxon>
        <taxon>Brachypylina</taxon>
        <taxon>Oppioidea</taxon>
        <taxon>Oppiidae</taxon>
        <taxon>Medioppia</taxon>
    </lineage>
</organism>
<evidence type="ECO:0000313" key="4">
    <source>
        <dbReference type="Proteomes" id="UP000759131"/>
    </source>
</evidence>
<name>A0A7R9PYR8_9ACAR</name>
<dbReference type="Pfam" id="PF00106">
    <property type="entry name" value="adh_short"/>
    <property type="match status" value="1"/>
</dbReference>
<gene>
    <name evidence="3" type="ORF">OSB1V03_LOCUS5689</name>
</gene>
<dbReference type="GO" id="GO:0016491">
    <property type="term" value="F:oxidoreductase activity"/>
    <property type="evidence" value="ECO:0007669"/>
    <property type="project" value="UniProtKB-KW"/>
</dbReference>
<dbReference type="Proteomes" id="UP000759131">
    <property type="component" value="Unassembled WGS sequence"/>
</dbReference>
<dbReference type="EMBL" id="OC857484">
    <property type="protein sequence ID" value="CAD7625254.1"/>
    <property type="molecule type" value="Genomic_DNA"/>
</dbReference>
<dbReference type="InterPro" id="IPR002347">
    <property type="entry name" value="SDR_fam"/>
</dbReference>
<dbReference type="PRINTS" id="PR00080">
    <property type="entry name" value="SDRFAMILY"/>
</dbReference>
<dbReference type="SUPFAM" id="SSF51735">
    <property type="entry name" value="NAD(P)-binding Rossmann-fold domains"/>
    <property type="match status" value="2"/>
</dbReference>
<reference evidence="3" key="1">
    <citation type="submission" date="2020-11" db="EMBL/GenBank/DDBJ databases">
        <authorList>
            <person name="Tran Van P."/>
        </authorList>
    </citation>
    <scope>NUCLEOTIDE SEQUENCE</scope>
</reference>
<accession>A0A7R9PYR8</accession>
<dbReference type="OrthoDB" id="1933717at2759"/>
<evidence type="ECO:0000256" key="1">
    <source>
        <dbReference type="ARBA" id="ARBA00023002"/>
    </source>
</evidence>
<evidence type="ECO:0000313" key="3">
    <source>
        <dbReference type="EMBL" id="CAD7625254.1"/>
    </source>
</evidence>
<dbReference type="PRINTS" id="PR00081">
    <property type="entry name" value="GDHRDH"/>
</dbReference>